<evidence type="ECO:0000256" key="5">
    <source>
        <dbReference type="SAM" id="Phobius"/>
    </source>
</evidence>
<evidence type="ECO:0000256" key="1">
    <source>
        <dbReference type="ARBA" id="ARBA00004141"/>
    </source>
</evidence>
<protein>
    <submittedName>
        <fullName evidence="7">O-antigen ligase family protein</fullName>
    </submittedName>
</protein>
<keyword evidence="8" id="KW-1185">Reference proteome</keyword>
<name>A0ABP7UC93_9FLAO</name>
<dbReference type="GO" id="GO:0016874">
    <property type="term" value="F:ligase activity"/>
    <property type="evidence" value="ECO:0007669"/>
    <property type="project" value="UniProtKB-KW"/>
</dbReference>
<dbReference type="PANTHER" id="PTHR37422">
    <property type="entry name" value="TEICHURONIC ACID BIOSYNTHESIS PROTEIN TUAE"/>
    <property type="match status" value="1"/>
</dbReference>
<keyword evidence="4 5" id="KW-0472">Membrane</keyword>
<feature type="transmembrane region" description="Helical" evidence="5">
    <location>
        <begin position="378"/>
        <end position="396"/>
    </location>
</feature>
<evidence type="ECO:0000256" key="2">
    <source>
        <dbReference type="ARBA" id="ARBA00022692"/>
    </source>
</evidence>
<dbReference type="InterPro" id="IPR007016">
    <property type="entry name" value="O-antigen_ligase-rel_domated"/>
</dbReference>
<feature type="domain" description="O-antigen ligase-related" evidence="6">
    <location>
        <begin position="245"/>
        <end position="386"/>
    </location>
</feature>
<comment type="caution">
    <text evidence="7">The sequence shown here is derived from an EMBL/GenBank/DDBJ whole genome shotgun (WGS) entry which is preliminary data.</text>
</comment>
<feature type="transmembrane region" description="Helical" evidence="5">
    <location>
        <begin position="133"/>
        <end position="151"/>
    </location>
</feature>
<feature type="transmembrane region" description="Helical" evidence="5">
    <location>
        <begin position="104"/>
        <end position="127"/>
    </location>
</feature>
<feature type="transmembrane region" description="Helical" evidence="5">
    <location>
        <begin position="205"/>
        <end position="223"/>
    </location>
</feature>
<evidence type="ECO:0000313" key="7">
    <source>
        <dbReference type="EMBL" id="GAA4040000.1"/>
    </source>
</evidence>
<feature type="transmembrane region" description="Helical" evidence="5">
    <location>
        <begin position="230"/>
        <end position="247"/>
    </location>
</feature>
<dbReference type="Pfam" id="PF04932">
    <property type="entry name" value="Wzy_C"/>
    <property type="match status" value="1"/>
</dbReference>
<keyword evidence="2 5" id="KW-0812">Transmembrane</keyword>
<evidence type="ECO:0000256" key="4">
    <source>
        <dbReference type="ARBA" id="ARBA00023136"/>
    </source>
</evidence>
<dbReference type="Proteomes" id="UP001500426">
    <property type="component" value="Unassembled WGS sequence"/>
</dbReference>
<dbReference type="EMBL" id="BAABCS010000002">
    <property type="protein sequence ID" value="GAA4040000.1"/>
    <property type="molecule type" value="Genomic_DNA"/>
</dbReference>
<proteinExistence type="predicted"/>
<accession>A0ABP7UC93</accession>
<feature type="transmembrane region" description="Helical" evidence="5">
    <location>
        <begin position="283"/>
        <end position="299"/>
    </location>
</feature>
<feature type="transmembrane region" description="Helical" evidence="5">
    <location>
        <begin position="163"/>
        <end position="185"/>
    </location>
</feature>
<organism evidence="7 8">
    <name type="scientific">Flavobacterium chungnamense</name>
    <dbReference type="NCBI Taxonomy" id="706182"/>
    <lineage>
        <taxon>Bacteria</taxon>
        <taxon>Pseudomonadati</taxon>
        <taxon>Bacteroidota</taxon>
        <taxon>Flavobacteriia</taxon>
        <taxon>Flavobacteriales</taxon>
        <taxon>Flavobacteriaceae</taxon>
        <taxon>Flavobacterium</taxon>
    </lineage>
</organism>
<comment type="subcellular location">
    <subcellularLocation>
        <location evidence="1">Membrane</location>
        <topology evidence="1">Multi-pass membrane protein</topology>
    </subcellularLocation>
</comment>
<evidence type="ECO:0000256" key="3">
    <source>
        <dbReference type="ARBA" id="ARBA00022989"/>
    </source>
</evidence>
<dbReference type="InterPro" id="IPR051533">
    <property type="entry name" value="WaaL-like"/>
</dbReference>
<dbReference type="RefSeq" id="WP_345088974.1">
    <property type="nucleotide sequence ID" value="NZ_BAABCS010000002.1"/>
</dbReference>
<feature type="transmembrane region" description="Helical" evidence="5">
    <location>
        <begin position="403"/>
        <end position="421"/>
    </location>
</feature>
<evidence type="ECO:0000313" key="8">
    <source>
        <dbReference type="Proteomes" id="UP001500426"/>
    </source>
</evidence>
<feature type="transmembrane region" description="Helical" evidence="5">
    <location>
        <begin position="253"/>
        <end position="271"/>
    </location>
</feature>
<keyword evidence="3 5" id="KW-1133">Transmembrane helix</keyword>
<feature type="transmembrane region" description="Helical" evidence="5">
    <location>
        <begin position="79"/>
        <end position="97"/>
    </location>
</feature>
<feature type="transmembrane region" description="Helical" evidence="5">
    <location>
        <begin position="7"/>
        <end position="25"/>
    </location>
</feature>
<gene>
    <name evidence="7" type="ORF">GCM10022388_00680</name>
</gene>
<reference evidence="8" key="1">
    <citation type="journal article" date="2019" name="Int. J. Syst. Evol. Microbiol.">
        <title>The Global Catalogue of Microorganisms (GCM) 10K type strain sequencing project: providing services to taxonomists for standard genome sequencing and annotation.</title>
        <authorList>
            <consortium name="The Broad Institute Genomics Platform"/>
            <consortium name="The Broad Institute Genome Sequencing Center for Infectious Disease"/>
            <person name="Wu L."/>
            <person name="Ma J."/>
        </authorList>
    </citation>
    <scope>NUCLEOTIDE SEQUENCE [LARGE SCALE GENOMIC DNA]</scope>
    <source>
        <strain evidence="8">JCM 17068</strain>
    </source>
</reference>
<dbReference type="PANTHER" id="PTHR37422:SF13">
    <property type="entry name" value="LIPOPOLYSACCHARIDE BIOSYNTHESIS PROTEIN PA4999-RELATED"/>
    <property type="match status" value="1"/>
</dbReference>
<sequence>MQNKEKNYLFLVFIHIALGVFIYAVPFISKIYGALMFIVSVYYIIKTQNKNNEVLYACAYIVGSEVFLRMTHGNPNHEFSKYGIIFFICLGMFYSGFSKNAIPYWIYLILLVPGIVIATQTLNLATADIRKTISFNISGPLCLGFASLYCYNRKIRIEEINNILLVMGLPILSCATYLILFTPQIKEIVTSTVSNVETSGGFGPNQVSTALGLGMFIFFTRVIVASRTKFLFLINILIVLNISYRGLLTFSRGGMITGIVMIIILLVVFYINSEYKGRVKLNYLIVILTAVLVGIWFYTEDQTGGLIGKRYQNKDALGRKKESNFSGREQIAESEINAFLENPFFGIGVAKGTEYRLEQTGEVVASHNELTRLLGEHGSLGILILLILFFTPIFLYLDNKRHIYMYCFLAFWILTINHAAMRTAAPSFIYALCLLKIRFIDDEKVALHREQVIKTR</sequence>
<keyword evidence="7" id="KW-0436">Ligase</keyword>
<evidence type="ECO:0000259" key="6">
    <source>
        <dbReference type="Pfam" id="PF04932"/>
    </source>
</evidence>